<dbReference type="PANTHER" id="PTHR43900">
    <property type="entry name" value="GLUTATHIONE S-TRANSFERASE RHO"/>
    <property type="match status" value="1"/>
</dbReference>
<reference evidence="7 8" key="1">
    <citation type="journal article" date="2019" name="Sci. Rep.">
        <title>Nanopore sequencing improves the draft genome of the human pathogenic amoeba Naegleria fowleri.</title>
        <authorList>
            <person name="Liechti N."/>
            <person name="Schurch N."/>
            <person name="Bruggmann R."/>
            <person name="Wittwer M."/>
        </authorList>
    </citation>
    <scope>NUCLEOTIDE SEQUENCE [LARGE SCALE GENOMIC DNA]</scope>
    <source>
        <strain evidence="7 8">ATCC 30894</strain>
    </source>
</reference>
<dbReference type="InterPro" id="IPR034347">
    <property type="entry name" value="GST_Phi_C"/>
</dbReference>
<dbReference type="EC" id="2.5.1.18" evidence="2"/>
<comment type="catalytic activity">
    <reaction evidence="4">
        <text>RX + glutathione = an S-substituted glutathione + a halide anion + H(+)</text>
        <dbReference type="Rhea" id="RHEA:16437"/>
        <dbReference type="ChEBI" id="CHEBI:15378"/>
        <dbReference type="ChEBI" id="CHEBI:16042"/>
        <dbReference type="ChEBI" id="CHEBI:17792"/>
        <dbReference type="ChEBI" id="CHEBI:57925"/>
        <dbReference type="ChEBI" id="CHEBI:90779"/>
        <dbReference type="EC" id="2.5.1.18"/>
    </reaction>
</comment>
<dbReference type="RefSeq" id="XP_044557767.1">
    <property type="nucleotide sequence ID" value="XM_044712602.1"/>
</dbReference>
<dbReference type="FunFam" id="1.20.1050.10:FF:000004">
    <property type="entry name" value="Glutathione S-transferase F2"/>
    <property type="match status" value="1"/>
</dbReference>
<dbReference type="AlphaFoldDB" id="A0A6A5BG90"/>
<dbReference type="PANTHER" id="PTHR43900:SF3">
    <property type="entry name" value="GLUTATHIONE S-TRANSFERASE RHO"/>
    <property type="match status" value="1"/>
</dbReference>
<evidence type="ECO:0000313" key="7">
    <source>
        <dbReference type="EMBL" id="KAF0973054.1"/>
    </source>
</evidence>
<dbReference type="InterPro" id="IPR004045">
    <property type="entry name" value="Glutathione_S-Trfase_N"/>
</dbReference>
<dbReference type="PROSITE" id="PS50404">
    <property type="entry name" value="GST_NTER"/>
    <property type="match status" value="1"/>
</dbReference>
<dbReference type="InterPro" id="IPR036282">
    <property type="entry name" value="Glutathione-S-Trfase_C_sf"/>
</dbReference>
<evidence type="ECO:0000256" key="4">
    <source>
        <dbReference type="ARBA" id="ARBA00047960"/>
    </source>
</evidence>
<dbReference type="VEuPathDB" id="AmoebaDB:FDP41_008718"/>
<keyword evidence="8" id="KW-1185">Reference proteome</keyword>
<comment type="similarity">
    <text evidence="1">Belongs to the GST superfamily. Phi family.</text>
</comment>
<feature type="domain" description="GST N-terminal" evidence="5">
    <location>
        <begin position="1"/>
        <end position="82"/>
    </location>
</feature>
<dbReference type="EMBL" id="VFQX01000063">
    <property type="protein sequence ID" value="KAF0973054.1"/>
    <property type="molecule type" value="Genomic_DNA"/>
</dbReference>
<dbReference type="InterPro" id="IPR004046">
    <property type="entry name" value="GST_C"/>
</dbReference>
<dbReference type="OrthoDB" id="249703at2759"/>
<dbReference type="InterPro" id="IPR010987">
    <property type="entry name" value="Glutathione-S-Trfase_C-like"/>
</dbReference>
<dbReference type="InterPro" id="IPR036249">
    <property type="entry name" value="Thioredoxin-like_sf"/>
</dbReference>
<proteinExistence type="inferred from homology"/>
<dbReference type="CDD" id="cd03187">
    <property type="entry name" value="GST_C_Phi"/>
    <property type="match status" value="1"/>
</dbReference>
<accession>A0A6A5BG90</accession>
<organism evidence="7 8">
    <name type="scientific">Naegleria fowleri</name>
    <name type="common">Brain eating amoeba</name>
    <dbReference type="NCBI Taxonomy" id="5763"/>
    <lineage>
        <taxon>Eukaryota</taxon>
        <taxon>Discoba</taxon>
        <taxon>Heterolobosea</taxon>
        <taxon>Tetramitia</taxon>
        <taxon>Eutetramitia</taxon>
        <taxon>Vahlkampfiidae</taxon>
        <taxon>Naegleria</taxon>
    </lineage>
</organism>
<dbReference type="GO" id="GO:0005737">
    <property type="term" value="C:cytoplasm"/>
    <property type="evidence" value="ECO:0007669"/>
    <property type="project" value="TreeGrafter"/>
</dbReference>
<dbReference type="GO" id="GO:0009636">
    <property type="term" value="P:response to toxic substance"/>
    <property type="evidence" value="ECO:0007669"/>
    <property type="project" value="UniProtKB-ARBA"/>
</dbReference>
<evidence type="ECO:0000256" key="3">
    <source>
        <dbReference type="ARBA" id="ARBA00022679"/>
    </source>
</evidence>
<dbReference type="PROSITE" id="PS50405">
    <property type="entry name" value="GST_CTER"/>
    <property type="match status" value="1"/>
</dbReference>
<dbReference type="Pfam" id="PF13417">
    <property type="entry name" value="GST_N_3"/>
    <property type="match status" value="1"/>
</dbReference>
<dbReference type="VEuPathDB" id="AmoebaDB:NfTy_008190"/>
<protein>
    <recommendedName>
        <fullName evidence="2">glutathione transferase</fullName>
        <ecNumber evidence="2">2.5.1.18</ecNumber>
    </recommendedName>
</protein>
<dbReference type="SFLD" id="SFLDS00019">
    <property type="entry name" value="Glutathione_Transferase_(cytos"/>
    <property type="match status" value="1"/>
</dbReference>
<evidence type="ECO:0000259" key="5">
    <source>
        <dbReference type="PROSITE" id="PS50404"/>
    </source>
</evidence>
<dbReference type="VEuPathDB" id="AmoebaDB:NF0085030"/>
<dbReference type="SUPFAM" id="SSF52833">
    <property type="entry name" value="Thioredoxin-like"/>
    <property type="match status" value="1"/>
</dbReference>
<comment type="caution">
    <text evidence="7">The sequence shown here is derived from an EMBL/GenBank/DDBJ whole genome shotgun (WGS) entry which is preliminary data.</text>
</comment>
<dbReference type="GO" id="GO:0006749">
    <property type="term" value="P:glutathione metabolic process"/>
    <property type="evidence" value="ECO:0007669"/>
    <property type="project" value="TreeGrafter"/>
</dbReference>
<dbReference type="Proteomes" id="UP000444721">
    <property type="component" value="Unassembled WGS sequence"/>
</dbReference>
<name>A0A6A5BG90_NAEFO</name>
<dbReference type="GeneID" id="68115936"/>
<dbReference type="GO" id="GO:0004364">
    <property type="term" value="F:glutathione transferase activity"/>
    <property type="evidence" value="ECO:0007669"/>
    <property type="project" value="UniProtKB-EC"/>
</dbReference>
<evidence type="ECO:0000313" key="8">
    <source>
        <dbReference type="Proteomes" id="UP000444721"/>
    </source>
</evidence>
<evidence type="ECO:0000256" key="2">
    <source>
        <dbReference type="ARBA" id="ARBA00012452"/>
    </source>
</evidence>
<dbReference type="Gene3D" id="3.40.30.10">
    <property type="entry name" value="Glutaredoxin"/>
    <property type="match status" value="1"/>
</dbReference>
<sequence>MVLKLYGLYRSTCTQRVVLTLFEKALPFEYIPVQLSKGEQKQEWFLEKQPFGVVHVLEDDGFLVYESRAICRYLETKYSNQGTELIPFYGIKKDDVKALGIFEQGASIETSYFDSTASPLVFELVWKGMKGLGAPDEERVKFLTHKLTQNLDVYEKILSNQEYIGGDRFTLADLFHLPVGNYLFHPKVNLGHLIEERPHVRAWWEKISQCESWKQTLKLSSQ</sequence>
<dbReference type="InterPro" id="IPR040079">
    <property type="entry name" value="Glutathione_S-Trfase"/>
</dbReference>
<feature type="domain" description="GST C-terminal" evidence="6">
    <location>
        <begin position="95"/>
        <end position="222"/>
    </location>
</feature>
<evidence type="ECO:0000256" key="1">
    <source>
        <dbReference type="ARBA" id="ARBA00010128"/>
    </source>
</evidence>
<dbReference type="CDD" id="cd03053">
    <property type="entry name" value="GST_N_Phi"/>
    <property type="match status" value="1"/>
</dbReference>
<dbReference type="GO" id="GO:0043295">
    <property type="term" value="F:glutathione binding"/>
    <property type="evidence" value="ECO:0007669"/>
    <property type="project" value="TreeGrafter"/>
</dbReference>
<dbReference type="SFLD" id="SFLDG01154">
    <property type="entry name" value="Main.5:_Phi-like"/>
    <property type="match status" value="1"/>
</dbReference>
<dbReference type="FunFam" id="3.40.30.10:FF:000016">
    <property type="entry name" value="Glutathione S-transferase F2"/>
    <property type="match status" value="1"/>
</dbReference>
<dbReference type="Gene3D" id="1.20.1050.10">
    <property type="match status" value="1"/>
</dbReference>
<keyword evidence="3" id="KW-0808">Transferase</keyword>
<dbReference type="SFLD" id="SFLDG00358">
    <property type="entry name" value="Main_(cytGST)"/>
    <property type="match status" value="1"/>
</dbReference>
<evidence type="ECO:0000259" key="6">
    <source>
        <dbReference type="PROSITE" id="PS50405"/>
    </source>
</evidence>
<dbReference type="Pfam" id="PF00043">
    <property type="entry name" value="GST_C"/>
    <property type="match status" value="1"/>
</dbReference>
<dbReference type="SUPFAM" id="SSF47616">
    <property type="entry name" value="GST C-terminal domain-like"/>
    <property type="match status" value="1"/>
</dbReference>
<gene>
    <name evidence="7" type="ORF">FDP41_008718</name>
</gene>